<evidence type="ECO:0000313" key="2">
    <source>
        <dbReference type="Proteomes" id="UP000245086"/>
    </source>
</evidence>
<dbReference type="Proteomes" id="UP000245086">
    <property type="component" value="Unassembled WGS sequence"/>
</dbReference>
<accession>A0A2P2E5U9</accession>
<proteinExistence type="predicted"/>
<reference evidence="1 2" key="1">
    <citation type="journal article" date="2018" name="Genome Announc.">
        <title>Draft Genome Sequence of "Candidatus Phycosocius bacilliformis," an Alphaproteobacterial Ectosymbiont of the Hydrocarbon-Producing Green Alga Botryococcus braunii.</title>
        <authorList>
            <person name="Tanabe Y."/>
            <person name="Yamaguchi H."/>
            <person name="Watanabe M.M."/>
        </authorList>
    </citation>
    <scope>NUCLEOTIDE SEQUENCE [LARGE SCALE GENOMIC DNA]</scope>
    <source>
        <strain evidence="1 2">BOTRYCO-2</strain>
    </source>
</reference>
<dbReference type="RefSeq" id="WP_108983335.1">
    <property type="nucleotide sequence ID" value="NZ_BFBR01000001.1"/>
</dbReference>
<gene>
    <name evidence="1" type="ORF">PbB2_00099</name>
</gene>
<dbReference type="AlphaFoldDB" id="A0A2P2E5U9"/>
<comment type="caution">
    <text evidence="1">The sequence shown here is derived from an EMBL/GenBank/DDBJ whole genome shotgun (WGS) entry which is preliminary data.</text>
</comment>
<evidence type="ECO:0000313" key="1">
    <source>
        <dbReference type="EMBL" id="GBF56443.1"/>
    </source>
</evidence>
<organism evidence="1 2">
    <name type="scientific">Candidatus Phycosocius bacilliformis</name>
    <dbReference type="NCBI Taxonomy" id="1445552"/>
    <lineage>
        <taxon>Bacteria</taxon>
        <taxon>Pseudomonadati</taxon>
        <taxon>Pseudomonadota</taxon>
        <taxon>Alphaproteobacteria</taxon>
        <taxon>Caulobacterales</taxon>
        <taxon>Caulobacterales incertae sedis</taxon>
        <taxon>Candidatus Phycosocius</taxon>
    </lineage>
</organism>
<name>A0A2P2E5U9_9PROT</name>
<protein>
    <submittedName>
        <fullName evidence="1">Uncharacterized protein</fullName>
    </submittedName>
</protein>
<sequence>MTEIINVPWQGVSGGSCELQTGHAENPARSFEYDQTLNLSGPRWILRVRLSDRDGEQGGRIRAFLARLAALGGRFRCFDPLRRRPLQYALTATRGWLANTSVEASIVSIAASTYNITVSGLSIGAIFKPGDALSYAFGGEQRLYRIVNDTDVVANASGQATFMVVPRPRAASVGTAVRFDNATSVFKLIGQEPAGVDLVPGPLPVSIELTAIEVL</sequence>
<dbReference type="EMBL" id="BFBR01000001">
    <property type="protein sequence ID" value="GBF56443.1"/>
    <property type="molecule type" value="Genomic_DNA"/>
</dbReference>
<keyword evidence="2" id="KW-1185">Reference proteome</keyword>